<comment type="caution">
    <text evidence="2">The sequence shown here is derived from an EMBL/GenBank/DDBJ whole genome shotgun (WGS) entry which is preliminary data.</text>
</comment>
<evidence type="ECO:0000256" key="1">
    <source>
        <dbReference type="SAM" id="Phobius"/>
    </source>
</evidence>
<keyword evidence="1" id="KW-0812">Transmembrane</keyword>
<name>A0AAV7G6W3_DENCH</name>
<evidence type="ECO:0000313" key="3">
    <source>
        <dbReference type="Proteomes" id="UP000775213"/>
    </source>
</evidence>
<keyword evidence="1" id="KW-1133">Transmembrane helix</keyword>
<keyword evidence="3" id="KW-1185">Reference proteome</keyword>
<evidence type="ECO:0000313" key="2">
    <source>
        <dbReference type="EMBL" id="KAH0457590.1"/>
    </source>
</evidence>
<proteinExistence type="predicted"/>
<gene>
    <name evidence="2" type="ORF">IEQ34_012905</name>
</gene>
<keyword evidence="1" id="KW-0472">Membrane</keyword>
<dbReference type="EMBL" id="JAGFBR010000012">
    <property type="protein sequence ID" value="KAH0457590.1"/>
    <property type="molecule type" value="Genomic_DNA"/>
</dbReference>
<organism evidence="2 3">
    <name type="scientific">Dendrobium chrysotoxum</name>
    <name type="common">Orchid</name>
    <dbReference type="NCBI Taxonomy" id="161865"/>
    <lineage>
        <taxon>Eukaryota</taxon>
        <taxon>Viridiplantae</taxon>
        <taxon>Streptophyta</taxon>
        <taxon>Embryophyta</taxon>
        <taxon>Tracheophyta</taxon>
        <taxon>Spermatophyta</taxon>
        <taxon>Magnoliopsida</taxon>
        <taxon>Liliopsida</taxon>
        <taxon>Asparagales</taxon>
        <taxon>Orchidaceae</taxon>
        <taxon>Epidendroideae</taxon>
        <taxon>Malaxideae</taxon>
        <taxon>Dendrobiinae</taxon>
        <taxon>Dendrobium</taxon>
    </lineage>
</organism>
<sequence length="129" mass="13506">MVTHTGKYFFFASGVPRFGSSATAAISGTDPAAHMAAAAASIIPLLVLLSFISLGSSMLLVGMTAFWEQTVVFAHANLRRSTDDGRATARKEAVMVTDAIVSGGLNLICLWLISLNGEKVREDEGSGGE</sequence>
<feature type="transmembrane region" description="Helical" evidence="1">
    <location>
        <begin position="45"/>
        <end position="67"/>
    </location>
</feature>
<dbReference type="AlphaFoldDB" id="A0AAV7G6W3"/>
<reference evidence="2 3" key="1">
    <citation type="journal article" date="2021" name="Hortic Res">
        <title>Chromosome-scale assembly of the Dendrobium chrysotoxum genome enhances the understanding of orchid evolution.</title>
        <authorList>
            <person name="Zhang Y."/>
            <person name="Zhang G.Q."/>
            <person name="Zhang D."/>
            <person name="Liu X.D."/>
            <person name="Xu X.Y."/>
            <person name="Sun W.H."/>
            <person name="Yu X."/>
            <person name="Zhu X."/>
            <person name="Wang Z.W."/>
            <person name="Zhao X."/>
            <person name="Zhong W.Y."/>
            <person name="Chen H."/>
            <person name="Yin W.L."/>
            <person name="Huang T."/>
            <person name="Niu S.C."/>
            <person name="Liu Z.J."/>
        </authorList>
    </citation>
    <scope>NUCLEOTIDE SEQUENCE [LARGE SCALE GENOMIC DNA]</scope>
    <source>
        <strain evidence="2">Lindl</strain>
    </source>
</reference>
<protein>
    <submittedName>
        <fullName evidence="2">Uncharacterized protein</fullName>
    </submittedName>
</protein>
<dbReference type="Proteomes" id="UP000775213">
    <property type="component" value="Unassembled WGS sequence"/>
</dbReference>
<feature type="transmembrane region" description="Helical" evidence="1">
    <location>
        <begin position="93"/>
        <end position="113"/>
    </location>
</feature>
<accession>A0AAV7G6W3</accession>